<organism evidence="2 3">
    <name type="scientific">Hyphobacterium marinum</name>
    <dbReference type="NCBI Taxonomy" id="3116574"/>
    <lineage>
        <taxon>Bacteria</taxon>
        <taxon>Pseudomonadati</taxon>
        <taxon>Pseudomonadota</taxon>
        <taxon>Alphaproteobacteria</taxon>
        <taxon>Maricaulales</taxon>
        <taxon>Maricaulaceae</taxon>
        <taxon>Hyphobacterium</taxon>
    </lineage>
</organism>
<feature type="transmembrane region" description="Helical" evidence="1">
    <location>
        <begin position="531"/>
        <end position="553"/>
    </location>
</feature>
<feature type="transmembrane region" description="Helical" evidence="1">
    <location>
        <begin position="993"/>
        <end position="1017"/>
    </location>
</feature>
<dbReference type="SUPFAM" id="SSF82693">
    <property type="entry name" value="Multidrug efflux transporter AcrB pore domain, PN1, PN2, PC1 and PC2 subdomains"/>
    <property type="match status" value="3"/>
</dbReference>
<feature type="transmembrane region" description="Helical" evidence="1">
    <location>
        <begin position="362"/>
        <end position="382"/>
    </location>
</feature>
<feature type="transmembrane region" description="Helical" evidence="1">
    <location>
        <begin position="864"/>
        <end position="883"/>
    </location>
</feature>
<feature type="transmembrane region" description="Helical" evidence="1">
    <location>
        <begin position="464"/>
        <end position="490"/>
    </location>
</feature>
<feature type="transmembrane region" description="Helical" evidence="1">
    <location>
        <begin position="890"/>
        <end position="910"/>
    </location>
</feature>
<dbReference type="PANTHER" id="PTHR32063:SF18">
    <property type="entry name" value="CATION EFFLUX SYSTEM PROTEIN"/>
    <property type="match status" value="1"/>
</dbReference>
<reference evidence="2 3" key="1">
    <citation type="submission" date="2024-01" db="EMBL/GenBank/DDBJ databases">
        <title>Hyphobacterium bacterium isolated from marine sediment.</title>
        <authorList>
            <person name="Zhao S."/>
        </authorList>
    </citation>
    <scope>NUCLEOTIDE SEQUENCE [LARGE SCALE GENOMIC DNA]</scope>
    <source>
        <strain evidence="2 3">Y60-23</strain>
    </source>
</reference>
<feature type="transmembrane region" description="Helical" evidence="1">
    <location>
        <begin position="916"/>
        <end position="940"/>
    </location>
</feature>
<accession>A0ABU7LZV1</accession>
<dbReference type="RefSeq" id="WP_330196628.1">
    <property type="nucleotide sequence ID" value="NZ_JAZDRO010000004.1"/>
</dbReference>
<dbReference type="Pfam" id="PF00873">
    <property type="entry name" value="ACR_tran"/>
    <property type="match status" value="1"/>
</dbReference>
<keyword evidence="1" id="KW-0472">Membrane</keyword>
<dbReference type="Proteomes" id="UP001310692">
    <property type="component" value="Unassembled WGS sequence"/>
</dbReference>
<dbReference type="PRINTS" id="PR00702">
    <property type="entry name" value="ACRIFLAVINRP"/>
</dbReference>
<dbReference type="InterPro" id="IPR001036">
    <property type="entry name" value="Acrflvin-R"/>
</dbReference>
<feature type="transmembrane region" description="Helical" evidence="1">
    <location>
        <begin position="388"/>
        <end position="408"/>
    </location>
</feature>
<evidence type="ECO:0000313" key="3">
    <source>
        <dbReference type="Proteomes" id="UP001310692"/>
    </source>
</evidence>
<dbReference type="Gene3D" id="3.30.2090.10">
    <property type="entry name" value="Multidrug efflux transporter AcrB TolC docking domain, DN and DC subdomains"/>
    <property type="match status" value="2"/>
</dbReference>
<feature type="transmembrane region" description="Helical" evidence="1">
    <location>
        <begin position="429"/>
        <end position="452"/>
    </location>
</feature>
<dbReference type="SUPFAM" id="SSF82866">
    <property type="entry name" value="Multidrug efflux transporter AcrB transmembrane domain"/>
    <property type="match status" value="2"/>
</dbReference>
<evidence type="ECO:0000313" key="2">
    <source>
        <dbReference type="EMBL" id="MEE2567069.1"/>
    </source>
</evidence>
<dbReference type="InterPro" id="IPR027463">
    <property type="entry name" value="AcrB_DN_DC_subdom"/>
</dbReference>
<keyword evidence="1" id="KW-0812">Transmembrane</keyword>
<dbReference type="Gene3D" id="3.30.70.1440">
    <property type="entry name" value="Multidrug efflux transporter AcrB pore domain"/>
    <property type="match status" value="1"/>
</dbReference>
<comment type="caution">
    <text evidence="2">The sequence shown here is derived from an EMBL/GenBank/DDBJ whole genome shotgun (WGS) entry which is preliminary data.</text>
</comment>
<evidence type="ECO:0000256" key="1">
    <source>
        <dbReference type="SAM" id="Phobius"/>
    </source>
</evidence>
<feature type="transmembrane region" description="Helical" evidence="1">
    <location>
        <begin position="961"/>
        <end position="981"/>
    </location>
</feature>
<dbReference type="EMBL" id="JAZDRO010000004">
    <property type="protein sequence ID" value="MEE2567069.1"/>
    <property type="molecule type" value="Genomic_DNA"/>
</dbReference>
<dbReference type="SUPFAM" id="SSF82714">
    <property type="entry name" value="Multidrug efflux transporter AcrB TolC docking domain, DN and DC subdomains"/>
    <property type="match status" value="2"/>
</dbReference>
<name>A0ABU7LZV1_9PROT</name>
<sequence length="1045" mass="111615">MTTLFYRYSRLSILAVLLLIAAGAAAFLTLGRQEDPSLTERYGAITTVFAGASAERVEALITDPIERALMELSEVEELNSVSRSGVSIITLDIREDLTGAEVDQAWNRIREQVNGVTPTFPDGTIAPDIDRFYTGAATLIVALQWDDSSEPNMAILSRLAQDLEDRLRNVPGTDETQLFGEIEEEVRVIVDPDALAPLGLTVNDVARLVASSDAKSPAGELRGEDVNLGIEVAGEFDSLDRIRSVIIAETADGGFVRLSDIAEIEKGARTPDPSLAMVNGTRTVLVGAYLQPELRVDQWTSRARALVEEFAAETHGVSVDVLFAQSDYVESRLNGLAENFLYSAAIVFAVLFLMMGWRAALIVGSALPLTVLFVLFLINLYGEPLHQMSVTGLVVALGLLIDNAIVVVDEYKLMRARSLPPLDAINRALRHLFAPLTASTLTTVFAFAPIALMPGAAGEFISMIGISVIFAVVASFILAMTVIPAFAGWFDDGRTEDKNGPFWRNGLSSRSLGEVYRGVLDTIVKRPWTGIAGALILPAAGLAAAFTLPMQFFPATDRDMFPVSMTLPANTSIEETRRQAERATELFLAHEGVEEVTWVLGRSAPRTYYNIMGAQSSAPYFAAGFVRTESATATAELLPIVQQQVAEEFPHARFLTQPFEQGPPITAPIELILSGPDLQVLNQIGDEVRAVLAETPGVVSTVATLEMGAPVARLDIDESAAGLAGLRLDQLANRLRTDFDGVEGGSILEGVEELPVRVVTRDSRRSSVSDISGTPLPTNTGGLTSVPVGALGGISLRPEVATIPREDGQRINSIYGYLEPFVLPDPALNAFLERLDAAGITLPPGYSMRIGGEAESRGDAMADLLSTAIPLLILMIGSVVLAFNSFRYAGIILVTGFLSVLLAIFGVWLFGTPLGFNAIVGSMGLVGLSINGSIVVLSALKSNPDALALKPGAVQSTVVDATRHIVSTTLTTIGGFTPLLIEGDAFWMPFASAVAGGVAGSALLALFFTPAAFVLLVRLSRHKAEFKSGLMARVARGSLRAFNRG</sequence>
<dbReference type="Gene3D" id="3.30.70.1320">
    <property type="entry name" value="Multidrug efflux transporter AcrB pore domain like"/>
    <property type="match status" value="1"/>
</dbReference>
<gene>
    <name evidence="2" type="ORF">V0U35_10285</name>
</gene>
<dbReference type="Gene3D" id="3.30.70.1430">
    <property type="entry name" value="Multidrug efflux transporter AcrB pore domain"/>
    <property type="match status" value="2"/>
</dbReference>
<keyword evidence="3" id="KW-1185">Reference proteome</keyword>
<proteinExistence type="predicted"/>
<dbReference type="Gene3D" id="1.20.1640.10">
    <property type="entry name" value="Multidrug efflux transporter AcrB transmembrane domain"/>
    <property type="match status" value="2"/>
</dbReference>
<keyword evidence="1" id="KW-1133">Transmembrane helix</keyword>
<feature type="transmembrane region" description="Helical" evidence="1">
    <location>
        <begin position="340"/>
        <end position="357"/>
    </location>
</feature>
<dbReference type="PANTHER" id="PTHR32063">
    <property type="match status" value="1"/>
</dbReference>
<protein>
    <submittedName>
        <fullName evidence="2">Efflux RND transporter permease subunit</fullName>
    </submittedName>
</protein>